<name>I7ZIP8_9GAMM</name>
<dbReference type="RefSeq" id="WP_007184885.1">
    <property type="nucleotide sequence ID" value="NZ_AKGD01000001.1"/>
</dbReference>
<comment type="caution">
    <text evidence="3">The sequence shown here is derived from an EMBL/GenBank/DDBJ whole genome shotgun (WGS) entry which is preliminary data.</text>
</comment>
<proteinExistence type="predicted"/>
<dbReference type="AlphaFoldDB" id="I7ZIP8"/>
<sequence>MRKLSLKAVLTMAAFIALSSAQPIALAQKPIDAIKLLLGSWSSSVSDKETGITETTVIEFRPDGRYVTAIRDSAFKPLKDQQSNQGRYSVGKSDKAGFELKIERDQKEPESEKTDASETMLIKIVDDNTLQAADGSTVKRLR</sequence>
<evidence type="ECO:0000313" key="3">
    <source>
        <dbReference type="EMBL" id="EIT71799.1"/>
    </source>
</evidence>
<evidence type="ECO:0000313" key="4">
    <source>
        <dbReference type="Proteomes" id="UP000003704"/>
    </source>
</evidence>
<dbReference type="EMBL" id="AKGD01000001">
    <property type="protein sequence ID" value="EIT71799.1"/>
    <property type="molecule type" value="Genomic_DNA"/>
</dbReference>
<keyword evidence="4" id="KW-1185">Reference proteome</keyword>
<organism evidence="3 4">
    <name type="scientific">Hydrocarboniphaga effusa AP103</name>
    <dbReference type="NCBI Taxonomy" id="1172194"/>
    <lineage>
        <taxon>Bacteria</taxon>
        <taxon>Pseudomonadati</taxon>
        <taxon>Pseudomonadota</taxon>
        <taxon>Gammaproteobacteria</taxon>
        <taxon>Nevskiales</taxon>
        <taxon>Nevskiaceae</taxon>
        <taxon>Hydrocarboniphaga</taxon>
    </lineage>
</organism>
<dbReference type="Proteomes" id="UP000003704">
    <property type="component" value="Unassembled WGS sequence"/>
</dbReference>
<accession>I7ZIP8</accession>
<evidence type="ECO:0000256" key="1">
    <source>
        <dbReference type="SAM" id="MobiDB-lite"/>
    </source>
</evidence>
<feature type="region of interest" description="Disordered" evidence="1">
    <location>
        <begin position="99"/>
        <end position="119"/>
    </location>
</feature>
<keyword evidence="2" id="KW-0732">Signal</keyword>
<feature type="chain" id="PRO_5003712720" description="Lipocalin-like domain-containing protein" evidence="2">
    <location>
        <begin position="22"/>
        <end position="142"/>
    </location>
</feature>
<feature type="compositionally biased region" description="Basic and acidic residues" evidence="1">
    <location>
        <begin position="99"/>
        <end position="116"/>
    </location>
</feature>
<evidence type="ECO:0008006" key="5">
    <source>
        <dbReference type="Google" id="ProtNLM"/>
    </source>
</evidence>
<dbReference type="STRING" id="1172194.WQQ_19360"/>
<feature type="signal peptide" evidence="2">
    <location>
        <begin position="1"/>
        <end position="21"/>
    </location>
</feature>
<protein>
    <recommendedName>
        <fullName evidence="5">Lipocalin-like domain-containing protein</fullName>
    </recommendedName>
</protein>
<reference evidence="3 4" key="1">
    <citation type="journal article" date="2012" name="J. Bacteriol.">
        <title>Genome Sequence of n-Alkane-Degrading Hydrocarboniphaga effusa Strain AP103T (ATCC BAA-332T).</title>
        <authorList>
            <person name="Chang H.K."/>
            <person name="Zylstra G.J."/>
            <person name="Chae J.C."/>
        </authorList>
    </citation>
    <scope>NUCLEOTIDE SEQUENCE [LARGE SCALE GENOMIC DNA]</scope>
    <source>
        <strain evidence="3 4">AP103</strain>
    </source>
</reference>
<dbReference type="OrthoDB" id="9954414at2"/>
<gene>
    <name evidence="3" type="ORF">WQQ_19360</name>
</gene>
<evidence type="ECO:0000256" key="2">
    <source>
        <dbReference type="SAM" id="SignalP"/>
    </source>
</evidence>